<dbReference type="Pfam" id="PF16870">
    <property type="entry name" value="OxoGdeHyase_C"/>
    <property type="match status" value="1"/>
</dbReference>
<evidence type="ECO:0000256" key="1">
    <source>
        <dbReference type="ARBA" id="ARBA00001964"/>
    </source>
</evidence>
<gene>
    <name evidence="8" type="ORF">HPHI1048_LOCUS1770</name>
</gene>
<dbReference type="Gene3D" id="3.40.50.11610">
    <property type="entry name" value="Multifunctional 2-oxoglutarate metabolism enzyme, C-terminal domain"/>
    <property type="match status" value="1"/>
</dbReference>
<dbReference type="InterPro" id="IPR002048">
    <property type="entry name" value="EF_hand_dom"/>
</dbReference>
<evidence type="ECO:0000256" key="5">
    <source>
        <dbReference type="ARBA" id="ARBA00023052"/>
    </source>
</evidence>
<dbReference type="Gene3D" id="3.40.50.12470">
    <property type="match status" value="2"/>
</dbReference>
<dbReference type="Gene3D" id="3.40.50.970">
    <property type="match status" value="1"/>
</dbReference>
<dbReference type="GO" id="GO:0005509">
    <property type="term" value="F:calcium ion binding"/>
    <property type="evidence" value="ECO:0007669"/>
    <property type="project" value="InterPro"/>
</dbReference>
<name>A0A7S0DXA4_9CRYP</name>
<dbReference type="PROSITE" id="PS00018">
    <property type="entry name" value="EF_HAND_1"/>
    <property type="match status" value="1"/>
</dbReference>
<feature type="region of interest" description="Disordered" evidence="6">
    <location>
        <begin position="28"/>
        <end position="81"/>
    </location>
</feature>
<reference evidence="8" key="1">
    <citation type="submission" date="2021-01" db="EMBL/GenBank/DDBJ databases">
        <authorList>
            <person name="Corre E."/>
            <person name="Pelletier E."/>
            <person name="Niang G."/>
            <person name="Scheremetjew M."/>
            <person name="Finn R."/>
            <person name="Kale V."/>
            <person name="Holt S."/>
            <person name="Cochrane G."/>
            <person name="Meng A."/>
            <person name="Brown T."/>
            <person name="Cohen L."/>
        </authorList>
    </citation>
    <scope>NUCLEOTIDE SEQUENCE</scope>
    <source>
        <strain evidence="8">CCMP325</strain>
    </source>
</reference>
<dbReference type="EMBL" id="HBEO01002461">
    <property type="protein sequence ID" value="CAD8468166.1"/>
    <property type="molecule type" value="Transcribed_RNA"/>
</dbReference>
<dbReference type="PIRSF" id="PIRSF000157">
    <property type="entry name" value="Oxoglu_dh_E1"/>
    <property type="match status" value="1"/>
</dbReference>
<feature type="domain" description="EF-hand" evidence="7">
    <location>
        <begin position="868"/>
        <end position="903"/>
    </location>
</feature>
<comment type="cofactor">
    <cofactor evidence="1">
        <name>thiamine diphosphate</name>
        <dbReference type="ChEBI" id="CHEBI:58937"/>
    </cofactor>
</comment>
<accession>A0A7S0DXA4</accession>
<dbReference type="GO" id="GO:0030976">
    <property type="term" value="F:thiamine pyrophosphate binding"/>
    <property type="evidence" value="ECO:0007669"/>
    <property type="project" value="InterPro"/>
</dbReference>
<dbReference type="GO" id="GO:0045252">
    <property type="term" value="C:oxoglutarate dehydrogenase complex"/>
    <property type="evidence" value="ECO:0007669"/>
    <property type="project" value="TreeGrafter"/>
</dbReference>
<evidence type="ECO:0000256" key="3">
    <source>
        <dbReference type="ARBA" id="ARBA00022837"/>
    </source>
</evidence>
<dbReference type="AlphaFoldDB" id="A0A7S0DXA4"/>
<dbReference type="Gene3D" id="1.10.287.1150">
    <property type="entry name" value="TPP helical domain"/>
    <property type="match status" value="1"/>
</dbReference>
<evidence type="ECO:0000256" key="2">
    <source>
        <dbReference type="ARBA" id="ARBA00006936"/>
    </source>
</evidence>
<dbReference type="GO" id="GO:0005739">
    <property type="term" value="C:mitochondrion"/>
    <property type="evidence" value="ECO:0007669"/>
    <property type="project" value="TreeGrafter"/>
</dbReference>
<keyword evidence="4" id="KW-0560">Oxidoreductase</keyword>
<dbReference type="Pfam" id="PF00676">
    <property type="entry name" value="E1_dh"/>
    <property type="match status" value="1"/>
</dbReference>
<evidence type="ECO:0000259" key="7">
    <source>
        <dbReference type="PROSITE" id="PS50222"/>
    </source>
</evidence>
<dbReference type="Pfam" id="PF02779">
    <property type="entry name" value="Transket_pyr"/>
    <property type="match status" value="1"/>
</dbReference>
<dbReference type="PROSITE" id="PS50222">
    <property type="entry name" value="EF_HAND_2"/>
    <property type="match status" value="1"/>
</dbReference>
<dbReference type="InterPro" id="IPR018247">
    <property type="entry name" value="EF_Hand_1_Ca_BS"/>
</dbReference>
<keyword evidence="5" id="KW-0786">Thiamine pyrophosphate</keyword>
<protein>
    <recommendedName>
        <fullName evidence="7">EF-hand domain-containing protein</fullName>
    </recommendedName>
</protein>
<comment type="similarity">
    <text evidence="2">Belongs to the alpha-ketoglutarate dehydrogenase family.</text>
</comment>
<proteinExistence type="inferred from homology"/>
<dbReference type="InterPro" id="IPR011603">
    <property type="entry name" value="2oxoglutarate_DH_E1"/>
</dbReference>
<keyword evidence="3" id="KW-0106">Calcium</keyword>
<dbReference type="PANTHER" id="PTHR23152:SF35">
    <property type="entry name" value="2-OXOGLUTARATE DEHYDROGENASE E1 COMPONENT"/>
    <property type="match status" value="1"/>
</dbReference>
<feature type="compositionally biased region" description="Low complexity" evidence="6">
    <location>
        <begin position="41"/>
        <end position="50"/>
    </location>
</feature>
<dbReference type="SUPFAM" id="SSF52518">
    <property type="entry name" value="Thiamin diphosphate-binding fold (THDP-binding)"/>
    <property type="match status" value="3"/>
</dbReference>
<sequence>MKTRTTQEFFQKLPLVDMRGMRIRGFTKNVASSGDPHSNRRSSLSPSSGSKKMHCSLMHTMSNPHPITSPHHPTTQARISSGTIQRRMFAVNYEWNPLEMKWPAVPKEDGRRLTTIALRLSNMINAFRHRGHFAAMLDPLRGSSHKKLNPHEPIYWVNTDAVDVCRLLKDYPDRLDLTVFGLEEVDPNERFAIGHEFLAHPKKDWSISEVVEFMRATYCGSTAVEYTHLSDRFQRSWIKTIFERGNPRKKQRNEYFFQGSQLGTLSREEKVKALEILLRTDHLERFLGDKFPAVKRFGIEGAEAVLPGLHALVTRGAELGVEGVELGMAHRGRLNVLANLFGKPLGALCNEFTETDVSMGDVKYHLGTYAVRNFRGKLVHMNLAANPSHLEAVNSVVVGKARAKQFFINDKEMKRVMAVLLHGDAAFSGQGIVAEVMELSEIPAYTTGGTVHIVINNMIGFTTDPRASRSSYHCTNVAKGIEAPIFHVNGDDIEAVIHVCRIAAEWRQTFHKDCVVDIVCYRRHGHNELDEPSLTQPLTYSEIRRHPPVLQLYTTELIADRVVDTKFVRDMSVRVLHEFENEFQHRKQYIPRPSEWLATNWQGEAISSLCDSGSRPFNLTGVPLKTLKEIGLSACKIPEDFSAHPQVKELFMRRQKMLETGEADMALAELLAFGALMLPFSPDDSFGRIKREGDSLSLADTSDALKGTAELLTEYVEHPTVDVRLSGQDSERGTFNQRHAVIYDQRTAQPYTPLNNLNLGPQATFQVCNSSLSEAAVLGFEYGYSLESDLALVIWEAQFGDFANVAQHIIDNFIATGESKWGQKSALVLLLPHGYDGQGPEHSSARLERYLQLVDQDPDVVPGAIEGSFEEELERAWKVLDRDGNNKVSMSDITNYLNELSPTDKPKIQSQELSVNGIESSALSKEEYFMFASAWIRRNDERTHNFCVINPSSPAQYFHVLRRQIHRPYAKPLIVMSPKYLLHHRACRSPLDDMGPNTFFRRTIVENGPGDNLKHRLYELNPCDKIRRLVFCSGKFFYDMYHARSARKVRDIAFIRIEQLAPFPFDRIARILLIYPNAECVWAQEEPKNMGAYLYVLPRFTTAQKKLNPDHPLRDLKYIGRPPSASPATGLYRLHVDETKELLDAILGTK</sequence>
<dbReference type="InterPro" id="IPR011992">
    <property type="entry name" value="EF-hand-dom_pair"/>
</dbReference>
<organism evidence="8">
    <name type="scientific">Hanusia phi</name>
    <dbReference type="NCBI Taxonomy" id="3032"/>
    <lineage>
        <taxon>Eukaryota</taxon>
        <taxon>Cryptophyceae</taxon>
        <taxon>Pyrenomonadales</taxon>
        <taxon>Geminigeraceae</taxon>
        <taxon>Hanusia</taxon>
    </lineage>
</organism>
<feature type="compositionally biased region" description="Low complexity" evidence="6">
    <location>
        <begin position="64"/>
        <end position="75"/>
    </location>
</feature>
<evidence type="ECO:0000313" key="8">
    <source>
        <dbReference type="EMBL" id="CAD8468166.1"/>
    </source>
</evidence>
<evidence type="ECO:0000256" key="6">
    <source>
        <dbReference type="SAM" id="MobiDB-lite"/>
    </source>
</evidence>
<evidence type="ECO:0000256" key="4">
    <source>
        <dbReference type="ARBA" id="ARBA00023002"/>
    </source>
</evidence>
<dbReference type="InterPro" id="IPR042179">
    <property type="entry name" value="KGD_C_sf"/>
</dbReference>
<dbReference type="GO" id="GO:0006099">
    <property type="term" value="P:tricarboxylic acid cycle"/>
    <property type="evidence" value="ECO:0007669"/>
    <property type="project" value="TreeGrafter"/>
</dbReference>
<dbReference type="InterPro" id="IPR001017">
    <property type="entry name" value="DH_E1"/>
</dbReference>
<dbReference type="CDD" id="cd02016">
    <property type="entry name" value="TPP_E1_OGDC_like"/>
    <property type="match status" value="1"/>
</dbReference>
<dbReference type="SUPFAM" id="SSF47473">
    <property type="entry name" value="EF-hand"/>
    <property type="match status" value="1"/>
</dbReference>
<dbReference type="InterPro" id="IPR031717">
    <property type="entry name" value="ODO-1/KGD_C"/>
</dbReference>
<dbReference type="PANTHER" id="PTHR23152">
    <property type="entry name" value="2-OXOGLUTARATE DEHYDROGENASE"/>
    <property type="match status" value="1"/>
</dbReference>
<dbReference type="InterPro" id="IPR005475">
    <property type="entry name" value="Transketolase-like_Pyr-bd"/>
</dbReference>
<dbReference type="InterPro" id="IPR029061">
    <property type="entry name" value="THDP-binding"/>
</dbReference>
<dbReference type="SMART" id="SM00861">
    <property type="entry name" value="Transket_pyr"/>
    <property type="match status" value="1"/>
</dbReference>
<dbReference type="GO" id="GO:0004591">
    <property type="term" value="F:oxoglutarate dehydrogenase (succinyl-transferring) activity"/>
    <property type="evidence" value="ECO:0007669"/>
    <property type="project" value="TreeGrafter"/>
</dbReference>